<protein>
    <submittedName>
        <fullName evidence="1">Uncharacterized protein</fullName>
    </submittedName>
</protein>
<gene>
    <name evidence="1" type="ORF">EXZ61_14685</name>
</gene>
<accession>A0A515ERN4</accession>
<keyword evidence="2" id="KW-1185">Reference proteome</keyword>
<sequence length="139" mass="15517">MNADHKHNRRHHSQVQLNVDIVKHVAQYQPCGFQELYALFGQTEEDKNATERFRARLGHLTYSKQLEATGSAAAKRWRMPQPSSAAAEKQVPASMPALAIVPPAQHNVMRAPPYVPEVTATARTGAMDFKRYGSRGFSC</sequence>
<proteinExistence type="predicted"/>
<dbReference type="KEGG" id="rhg:EXZ61_14685"/>
<dbReference type="AlphaFoldDB" id="A0A515ERN4"/>
<dbReference type="EMBL" id="CP036282">
    <property type="protein sequence ID" value="QDL55314.1"/>
    <property type="molecule type" value="Genomic_DNA"/>
</dbReference>
<reference evidence="2" key="2">
    <citation type="journal article" date="2020" name="Int. J. Syst. Evol. Microbiol.">
        <title>Genomic insights into a novel species Rhodoferax aquaticus sp. nov., isolated from freshwater.</title>
        <authorList>
            <person name="Li T."/>
            <person name="Zhuo Y."/>
            <person name="Jin C.Z."/>
            <person name="Wu X."/>
            <person name="Ko S.R."/>
            <person name="Jin F.J."/>
            <person name="Ahn C.Y."/>
            <person name="Oh H.M."/>
            <person name="Lee H.G."/>
            <person name="Jin L."/>
        </authorList>
    </citation>
    <scope>NUCLEOTIDE SEQUENCE [LARGE SCALE GENOMIC DNA]</scope>
    <source>
        <strain evidence="2">Gr-4</strain>
    </source>
</reference>
<dbReference type="Proteomes" id="UP000317365">
    <property type="component" value="Chromosome"/>
</dbReference>
<evidence type="ECO:0000313" key="1">
    <source>
        <dbReference type="EMBL" id="QDL55314.1"/>
    </source>
</evidence>
<reference evidence="2" key="1">
    <citation type="submission" date="2019-02" db="EMBL/GenBank/DDBJ databases">
        <title>Complete genome sequence of Rhodoferax sp. Gr-4.</title>
        <authorList>
            <person name="Jin L."/>
        </authorList>
    </citation>
    <scope>NUCLEOTIDE SEQUENCE [LARGE SCALE GENOMIC DNA]</scope>
    <source>
        <strain evidence="2">Gr-4</strain>
    </source>
</reference>
<dbReference type="RefSeq" id="WP_142812472.1">
    <property type="nucleotide sequence ID" value="NZ_CP036282.1"/>
</dbReference>
<organism evidence="1 2">
    <name type="scientific">Rhodoferax aquaticus</name>
    <dbReference type="NCBI Taxonomy" id="2527691"/>
    <lineage>
        <taxon>Bacteria</taxon>
        <taxon>Pseudomonadati</taxon>
        <taxon>Pseudomonadota</taxon>
        <taxon>Betaproteobacteria</taxon>
        <taxon>Burkholderiales</taxon>
        <taxon>Comamonadaceae</taxon>
        <taxon>Rhodoferax</taxon>
    </lineage>
</organism>
<name>A0A515ERN4_9BURK</name>
<evidence type="ECO:0000313" key="2">
    <source>
        <dbReference type="Proteomes" id="UP000317365"/>
    </source>
</evidence>